<protein>
    <submittedName>
        <fullName evidence="1">DUF4238 domain-containing protein</fullName>
    </submittedName>
</protein>
<dbReference type="Proteomes" id="UP001060112">
    <property type="component" value="Chromosome"/>
</dbReference>
<evidence type="ECO:0000313" key="2">
    <source>
        <dbReference type="Proteomes" id="UP001060112"/>
    </source>
</evidence>
<reference evidence="1" key="1">
    <citation type="submission" date="2022-07" db="EMBL/GenBank/DDBJ databases">
        <title>Faecal culturing of patients with breast cancer.</title>
        <authorList>
            <person name="Teng N.M.Y."/>
            <person name="Kiu R."/>
            <person name="Evans R."/>
            <person name="Baker D.J."/>
            <person name="Zenner C."/>
            <person name="Robinson S.D."/>
            <person name="Hall L.J."/>
        </authorList>
    </citation>
    <scope>NUCLEOTIDE SEQUENCE</scope>
    <source>
        <strain evidence="1">LH1062</strain>
    </source>
</reference>
<proteinExistence type="predicted"/>
<accession>A0ABY5I7Z6</accession>
<dbReference type="Pfam" id="PF14022">
    <property type="entry name" value="DUF4238"/>
    <property type="match status" value="1"/>
</dbReference>
<organism evidence="1 2">
    <name type="scientific">Allocoprobacillus halotolerans</name>
    <dbReference type="NCBI Taxonomy" id="2944914"/>
    <lineage>
        <taxon>Bacteria</taxon>
        <taxon>Bacillati</taxon>
        <taxon>Bacillota</taxon>
        <taxon>Erysipelotrichia</taxon>
        <taxon>Erysipelotrichales</taxon>
        <taxon>Erysipelotrichaceae</taxon>
        <taxon>Allocoprobacillus</taxon>
    </lineage>
</organism>
<sequence>MDKLTNHSSLDENDLKYISKLIATQHLRTIGGYIRCKQVLTNSFEDIIKDTIEKIDKEIQEGIVQHKTNKISSIDEKLLPLKTNIVKKDDKNVFLEVNSIIGKSTWIYSMKHLLTKTYKVLDDVSWCIYEAPEHFNWVTSDDPVIFLNYYDKNTYDFKGGWASKNTNIIFPLSPKKLLFAQIGVKQNVLYKKADVDFAIQIQRFIIENAFLKVYSFKEDNMVSSIRNRVVNRKEFLRIKKEIEQIHENYMNDELLYIK</sequence>
<evidence type="ECO:0000313" key="1">
    <source>
        <dbReference type="EMBL" id="UTY40912.1"/>
    </source>
</evidence>
<name>A0ABY5I7Z6_9FIRM</name>
<dbReference type="InterPro" id="IPR025332">
    <property type="entry name" value="DUF4238"/>
</dbReference>
<dbReference type="EMBL" id="CP101620">
    <property type="protein sequence ID" value="UTY40912.1"/>
    <property type="molecule type" value="Genomic_DNA"/>
</dbReference>
<keyword evidence="2" id="KW-1185">Reference proteome</keyword>
<gene>
    <name evidence="1" type="ORF">NMU03_00245</name>
</gene>